<dbReference type="GO" id="GO:0005576">
    <property type="term" value="C:extracellular region"/>
    <property type="evidence" value="ECO:0007669"/>
    <property type="project" value="TreeGrafter"/>
</dbReference>
<evidence type="ECO:0000256" key="5">
    <source>
        <dbReference type="SAM" id="SignalP"/>
    </source>
</evidence>
<dbReference type="EMBL" id="JACBZD010000001">
    <property type="protein sequence ID" value="NYI03080.1"/>
    <property type="molecule type" value="Genomic_DNA"/>
</dbReference>
<dbReference type="Gene3D" id="3.40.190.10">
    <property type="entry name" value="Periplasmic binding protein-like II"/>
    <property type="match status" value="2"/>
</dbReference>
<evidence type="ECO:0000313" key="8">
    <source>
        <dbReference type="Proteomes" id="UP000567795"/>
    </source>
</evidence>
<dbReference type="InterPro" id="IPR018313">
    <property type="entry name" value="SBP_3_CS"/>
</dbReference>
<dbReference type="GO" id="GO:0030288">
    <property type="term" value="C:outer membrane-bounded periplasmic space"/>
    <property type="evidence" value="ECO:0007669"/>
    <property type="project" value="TreeGrafter"/>
</dbReference>
<dbReference type="InterPro" id="IPR051455">
    <property type="entry name" value="Bact_solute-bind_prot3"/>
</dbReference>
<evidence type="ECO:0000256" key="2">
    <source>
        <dbReference type="ARBA" id="ARBA00022448"/>
    </source>
</evidence>
<feature type="signal peptide" evidence="5">
    <location>
        <begin position="1"/>
        <end position="20"/>
    </location>
</feature>
<dbReference type="AlphaFoldDB" id="A0A852ZP89"/>
<sequence length="302" mass="31917">MKFRKTAVACLAVLALSATACGREGSPEDTTAGEGTETAPALPTYEVATDVQIDSPTWQEAHDAGTIQIGVKADQPGLGFQNVATNEYSGFDIEIAKMIAASLGFSEEQIEFTTIASANRETALSGGQVDYYVGTYTINDKRKELVDFAGPYFIAGQSLLVTSDSDITGPETLEGKRVCSVSGSTPLQRMQDGDYGAELVAYDGYAQCVENLISGQVDAVTTDDAILNGYASQNQGQLKVVGEPFSEEPYGVGLPKGDDALREAVNDALQEHMDNGNWKAAFDATLGLGGAEAPEPPALDRY</sequence>
<dbReference type="PROSITE" id="PS01039">
    <property type="entry name" value="SBP_BACTERIAL_3"/>
    <property type="match status" value="1"/>
</dbReference>
<evidence type="ECO:0000256" key="4">
    <source>
        <dbReference type="RuleBase" id="RU003744"/>
    </source>
</evidence>
<comment type="caution">
    <text evidence="7">The sequence shown here is derived from an EMBL/GenBank/DDBJ whole genome shotgun (WGS) entry which is preliminary data.</text>
</comment>
<keyword evidence="2" id="KW-0813">Transport</keyword>
<evidence type="ECO:0000256" key="3">
    <source>
        <dbReference type="ARBA" id="ARBA00022729"/>
    </source>
</evidence>
<protein>
    <submittedName>
        <fullName evidence="7">Glutamate transport system substrate-binding protein</fullName>
    </submittedName>
</protein>
<evidence type="ECO:0000256" key="1">
    <source>
        <dbReference type="ARBA" id="ARBA00010333"/>
    </source>
</evidence>
<feature type="chain" id="PRO_5038842270" evidence="5">
    <location>
        <begin position="21"/>
        <end position="302"/>
    </location>
</feature>
<dbReference type="RefSeq" id="WP_179812199.1">
    <property type="nucleotide sequence ID" value="NZ_JACBZD010000001.1"/>
</dbReference>
<dbReference type="SMART" id="SM00062">
    <property type="entry name" value="PBPb"/>
    <property type="match status" value="1"/>
</dbReference>
<dbReference type="GO" id="GO:0006865">
    <property type="term" value="P:amino acid transport"/>
    <property type="evidence" value="ECO:0007669"/>
    <property type="project" value="TreeGrafter"/>
</dbReference>
<accession>A0A852ZP89</accession>
<comment type="similarity">
    <text evidence="1 4">Belongs to the bacterial solute-binding protein 3 family.</text>
</comment>
<dbReference type="CDD" id="cd13690">
    <property type="entry name" value="PBP2_GluB"/>
    <property type="match status" value="1"/>
</dbReference>
<dbReference type="SUPFAM" id="SSF53850">
    <property type="entry name" value="Periplasmic binding protein-like II"/>
    <property type="match status" value="1"/>
</dbReference>
<gene>
    <name evidence="7" type="ORF">FHU37_000023</name>
</gene>
<name>A0A852ZP89_9ACTN</name>
<reference evidence="7 8" key="1">
    <citation type="submission" date="2020-07" db="EMBL/GenBank/DDBJ databases">
        <title>Sequencing the genomes of 1000 actinobacteria strains.</title>
        <authorList>
            <person name="Klenk H.-P."/>
        </authorList>
    </citation>
    <scope>NUCLEOTIDE SEQUENCE [LARGE SCALE GENOMIC DNA]</scope>
    <source>
        <strain evidence="7 8">DSM 42178</strain>
    </source>
</reference>
<dbReference type="PROSITE" id="PS51257">
    <property type="entry name" value="PROKAR_LIPOPROTEIN"/>
    <property type="match status" value="1"/>
</dbReference>
<dbReference type="InterPro" id="IPR001638">
    <property type="entry name" value="Solute-binding_3/MltF_N"/>
</dbReference>
<dbReference type="Pfam" id="PF00497">
    <property type="entry name" value="SBP_bac_3"/>
    <property type="match status" value="1"/>
</dbReference>
<keyword evidence="3 5" id="KW-0732">Signal</keyword>
<dbReference type="PANTHER" id="PTHR30085">
    <property type="entry name" value="AMINO ACID ABC TRANSPORTER PERMEASE"/>
    <property type="match status" value="1"/>
</dbReference>
<evidence type="ECO:0000313" key="7">
    <source>
        <dbReference type="EMBL" id="NYI03080.1"/>
    </source>
</evidence>
<dbReference type="Proteomes" id="UP000567795">
    <property type="component" value="Unassembled WGS sequence"/>
</dbReference>
<proteinExistence type="inferred from homology"/>
<dbReference type="PANTHER" id="PTHR30085:SF6">
    <property type="entry name" value="ABC TRANSPORTER GLUTAMINE-BINDING PROTEIN GLNH"/>
    <property type="match status" value="1"/>
</dbReference>
<feature type="domain" description="Solute-binding protein family 3/N-terminal" evidence="6">
    <location>
        <begin position="66"/>
        <end position="289"/>
    </location>
</feature>
<organism evidence="7 8">
    <name type="scientific">Allostreptomyces psammosilenae</name>
    <dbReference type="NCBI Taxonomy" id="1892865"/>
    <lineage>
        <taxon>Bacteria</taxon>
        <taxon>Bacillati</taxon>
        <taxon>Actinomycetota</taxon>
        <taxon>Actinomycetes</taxon>
        <taxon>Kitasatosporales</taxon>
        <taxon>Streptomycetaceae</taxon>
        <taxon>Allostreptomyces</taxon>
    </lineage>
</organism>
<keyword evidence="8" id="KW-1185">Reference proteome</keyword>
<evidence type="ECO:0000259" key="6">
    <source>
        <dbReference type="SMART" id="SM00062"/>
    </source>
</evidence>